<evidence type="ECO:0000313" key="2">
    <source>
        <dbReference type="EMBL" id="KAK0707879.1"/>
    </source>
</evidence>
<keyword evidence="3" id="KW-1185">Reference proteome</keyword>
<gene>
    <name evidence="2" type="ORF">B0H67DRAFT_324134</name>
</gene>
<feature type="compositionally biased region" description="Low complexity" evidence="1">
    <location>
        <begin position="12"/>
        <end position="24"/>
    </location>
</feature>
<dbReference type="EMBL" id="JAUKUA010000006">
    <property type="protein sequence ID" value="KAK0707879.1"/>
    <property type="molecule type" value="Genomic_DNA"/>
</dbReference>
<sequence>MSRSTTRRAEMPLTSSTSTVPLSSRQLASADAAAGASASVGASTGSGSGWASSSIVSSLSATSSFTLGTSVATPLSISMPSSTAVGFWNSRIDTALMPALHEQTMGQIGQYEAGVRRQTVQVFKEASTLAGTCAYTRTQSQSRRQRQRQKDKGQGRHSCSFERRMVISGSENVSEVFVTGLRIRWTLCVRISDNHGHRSGAARVIPHLGRRRRHALVPPLSHFSSQIKDRI</sequence>
<protein>
    <submittedName>
        <fullName evidence="2">Uncharacterized protein</fullName>
    </submittedName>
</protein>
<organism evidence="2 3">
    <name type="scientific">Lasiosphaeris hirsuta</name>
    <dbReference type="NCBI Taxonomy" id="260670"/>
    <lineage>
        <taxon>Eukaryota</taxon>
        <taxon>Fungi</taxon>
        <taxon>Dikarya</taxon>
        <taxon>Ascomycota</taxon>
        <taxon>Pezizomycotina</taxon>
        <taxon>Sordariomycetes</taxon>
        <taxon>Sordariomycetidae</taxon>
        <taxon>Sordariales</taxon>
        <taxon>Lasiosphaeriaceae</taxon>
        <taxon>Lasiosphaeris</taxon>
    </lineage>
</organism>
<feature type="region of interest" description="Disordered" evidence="1">
    <location>
        <begin position="1"/>
        <end position="24"/>
    </location>
</feature>
<feature type="compositionally biased region" description="Basic and acidic residues" evidence="1">
    <location>
        <begin position="148"/>
        <end position="158"/>
    </location>
</feature>
<dbReference type="AlphaFoldDB" id="A0AA40A257"/>
<evidence type="ECO:0000256" key="1">
    <source>
        <dbReference type="SAM" id="MobiDB-lite"/>
    </source>
</evidence>
<name>A0AA40A257_9PEZI</name>
<dbReference type="Proteomes" id="UP001172102">
    <property type="component" value="Unassembled WGS sequence"/>
</dbReference>
<feature type="region of interest" description="Disordered" evidence="1">
    <location>
        <begin position="137"/>
        <end position="158"/>
    </location>
</feature>
<accession>A0AA40A257</accession>
<proteinExistence type="predicted"/>
<comment type="caution">
    <text evidence="2">The sequence shown here is derived from an EMBL/GenBank/DDBJ whole genome shotgun (WGS) entry which is preliminary data.</text>
</comment>
<reference evidence="2" key="1">
    <citation type="submission" date="2023-06" db="EMBL/GenBank/DDBJ databases">
        <title>Genome-scale phylogeny and comparative genomics of the fungal order Sordariales.</title>
        <authorList>
            <consortium name="Lawrence Berkeley National Laboratory"/>
            <person name="Hensen N."/>
            <person name="Bonometti L."/>
            <person name="Westerberg I."/>
            <person name="Brannstrom I.O."/>
            <person name="Guillou S."/>
            <person name="Cros-Aarteil S."/>
            <person name="Calhoun S."/>
            <person name="Haridas S."/>
            <person name="Kuo A."/>
            <person name="Mondo S."/>
            <person name="Pangilinan J."/>
            <person name="Riley R."/>
            <person name="Labutti K."/>
            <person name="Andreopoulos B."/>
            <person name="Lipzen A."/>
            <person name="Chen C."/>
            <person name="Yanf M."/>
            <person name="Daum C."/>
            <person name="Ng V."/>
            <person name="Clum A."/>
            <person name="Steindorff A."/>
            <person name="Ohm R."/>
            <person name="Martin F."/>
            <person name="Silar P."/>
            <person name="Natvig D."/>
            <person name="Lalanne C."/>
            <person name="Gautier V."/>
            <person name="Ament-Velasquez S.L."/>
            <person name="Kruys A."/>
            <person name="Hutchinson M.I."/>
            <person name="Powell A.J."/>
            <person name="Barry K."/>
            <person name="Miller A.N."/>
            <person name="Grigoriev I.V."/>
            <person name="Debuchy R."/>
            <person name="Gladieux P."/>
            <person name="Thoren M.H."/>
            <person name="Johannesson H."/>
        </authorList>
    </citation>
    <scope>NUCLEOTIDE SEQUENCE</scope>
    <source>
        <strain evidence="2">SMH4607-1</strain>
    </source>
</reference>
<evidence type="ECO:0000313" key="3">
    <source>
        <dbReference type="Proteomes" id="UP001172102"/>
    </source>
</evidence>